<dbReference type="GO" id="GO:0015074">
    <property type="term" value="P:DNA integration"/>
    <property type="evidence" value="ECO:0007669"/>
    <property type="project" value="InterPro"/>
</dbReference>
<name>A0A100W878_MYCCR</name>
<comment type="caution">
    <text evidence="3">The sequence shown here is derived from an EMBL/GenBank/DDBJ whole genome shotgun (WGS) entry which is preliminary data.</text>
</comment>
<evidence type="ECO:0000313" key="4">
    <source>
        <dbReference type="Proteomes" id="UP000069443"/>
    </source>
</evidence>
<accession>A0A100W878</accession>
<reference evidence="4" key="2">
    <citation type="submission" date="2016-02" db="EMBL/GenBank/DDBJ databases">
        <title>Draft genome sequence of five rapidly growing Mycobacterium species.</title>
        <authorList>
            <person name="Katahira K."/>
            <person name="Gotou Y."/>
            <person name="Iida K."/>
            <person name="Ogura Y."/>
            <person name="Hayashi T."/>
        </authorList>
    </citation>
    <scope>NUCLEOTIDE SEQUENCE [LARGE SCALE GENOMIC DNA]</scope>
    <source>
        <strain evidence="4">JCM15298</strain>
    </source>
</reference>
<protein>
    <submittedName>
        <fullName evidence="3">Putative recombinase</fullName>
    </submittedName>
</protein>
<dbReference type="Gene3D" id="1.10.443.10">
    <property type="entry name" value="Intergrase catalytic core"/>
    <property type="match status" value="1"/>
</dbReference>
<proteinExistence type="predicted"/>
<dbReference type="EMBL" id="BCSY01000008">
    <property type="protein sequence ID" value="GAS93226.1"/>
    <property type="molecule type" value="Genomic_DNA"/>
</dbReference>
<evidence type="ECO:0000256" key="1">
    <source>
        <dbReference type="ARBA" id="ARBA00023125"/>
    </source>
</evidence>
<dbReference type="GO" id="GO:0006310">
    <property type="term" value="P:DNA recombination"/>
    <property type="evidence" value="ECO:0007669"/>
    <property type="project" value="InterPro"/>
</dbReference>
<dbReference type="GO" id="GO:0003677">
    <property type="term" value="F:DNA binding"/>
    <property type="evidence" value="ECO:0007669"/>
    <property type="project" value="UniProtKB-KW"/>
</dbReference>
<gene>
    <name evidence="3" type="ORF">RMCC_0192</name>
</gene>
<keyword evidence="1" id="KW-0238">DNA-binding</keyword>
<keyword evidence="4" id="KW-1185">Reference proteome</keyword>
<dbReference type="Proteomes" id="UP000069443">
    <property type="component" value="Unassembled WGS sequence"/>
</dbReference>
<dbReference type="InterPro" id="IPR013762">
    <property type="entry name" value="Integrase-like_cat_sf"/>
</dbReference>
<feature type="region of interest" description="Disordered" evidence="2">
    <location>
        <begin position="246"/>
        <end position="271"/>
    </location>
</feature>
<dbReference type="STRING" id="228230.RMCC_0192"/>
<reference evidence="4" key="1">
    <citation type="journal article" date="2016" name="Genome Announc.">
        <title>Draft Genome Sequences of Five Rapidly Growing Mycobacterium Species, M. thermoresistibile, M. fortuitum subsp. acetamidolyticum, M. canariasense, M. brisbanense, and M. novocastrense.</title>
        <authorList>
            <person name="Katahira K."/>
            <person name="Ogura Y."/>
            <person name="Gotoh Y."/>
            <person name="Hayashi T."/>
        </authorList>
    </citation>
    <scope>NUCLEOTIDE SEQUENCE [LARGE SCALE GENOMIC DNA]</scope>
    <source>
        <strain evidence="4">JCM15298</strain>
    </source>
</reference>
<dbReference type="AlphaFoldDB" id="A0A100W878"/>
<organism evidence="3 4">
    <name type="scientific">Mycolicibacterium canariasense</name>
    <name type="common">Mycobacterium canariasense</name>
    <dbReference type="NCBI Taxonomy" id="228230"/>
    <lineage>
        <taxon>Bacteria</taxon>
        <taxon>Bacillati</taxon>
        <taxon>Actinomycetota</taxon>
        <taxon>Actinomycetes</taxon>
        <taxon>Mycobacteriales</taxon>
        <taxon>Mycobacteriaceae</taxon>
        <taxon>Mycolicibacterium</taxon>
    </lineage>
</organism>
<dbReference type="InterPro" id="IPR010998">
    <property type="entry name" value="Integrase_recombinase_N"/>
</dbReference>
<evidence type="ECO:0000256" key="2">
    <source>
        <dbReference type="SAM" id="MobiDB-lite"/>
    </source>
</evidence>
<dbReference type="SUPFAM" id="SSF47823">
    <property type="entry name" value="lambda integrase-like, N-terminal domain"/>
    <property type="match status" value="1"/>
</dbReference>
<dbReference type="Gene3D" id="1.10.150.130">
    <property type="match status" value="1"/>
</dbReference>
<sequence length="330" mass="35611">MAVNRREQAVWGLFADWCAAHEQPPLPAAPLTLARFLAENPATVASQRRRVGVVNAVHRRRGHRPPGHVETVRELIDSRRRGTVAARADAAAAALARLPRRGWPTALFARRDAMLLTLAAAAVPYTRIASLRLGDIDSDQRGDTVSVTCPDGTAYTATTPAIDASPVSVWEEWREIRGLQHQFPSPRIVAAHLRGQQVRNAAAAPVHLPLFTPIDRWGDCGLAPTALTPAAVSAILAPHLEGTALPHAPLPAPEAHRARRPAPRAEPAPVPETVMTLDPETFGRGLAARRRAATDLAGVTDVLDDVEDRASRLLDDLLRLLDDPDPGAQR</sequence>
<dbReference type="RefSeq" id="WP_051579164.1">
    <property type="nucleotide sequence ID" value="NZ_BCSY01000008.1"/>
</dbReference>
<dbReference type="OrthoDB" id="4542577at2"/>
<evidence type="ECO:0000313" key="3">
    <source>
        <dbReference type="EMBL" id="GAS93226.1"/>
    </source>
</evidence>